<dbReference type="AlphaFoldDB" id="A0AA48QWL1"/>
<feature type="region of interest" description="Disordered" evidence="12">
    <location>
        <begin position="333"/>
        <end position="413"/>
    </location>
</feature>
<evidence type="ECO:0000256" key="4">
    <source>
        <dbReference type="ARBA" id="ARBA00022737"/>
    </source>
</evidence>
<gene>
    <name evidence="14" type="ORF">CcaverHIS019_0502220</name>
</gene>
<feature type="compositionally biased region" description="Acidic residues" evidence="12">
    <location>
        <begin position="717"/>
        <end position="738"/>
    </location>
</feature>
<dbReference type="PANTHER" id="PTHR14003:SF22">
    <property type="entry name" value="FINGER DOMAIN PROTEIN, PUTATIVE (AFU_ORTHOLOGUE AFUA_4G11480)-RELATED"/>
    <property type="match status" value="1"/>
</dbReference>
<keyword evidence="3" id="KW-0479">Metal-binding</keyword>
<dbReference type="GO" id="GO:0000785">
    <property type="term" value="C:chromatin"/>
    <property type="evidence" value="ECO:0007669"/>
    <property type="project" value="TreeGrafter"/>
</dbReference>
<organism evidence="14 15">
    <name type="scientific">Cutaneotrichosporon cavernicola</name>
    <dbReference type="NCBI Taxonomy" id="279322"/>
    <lineage>
        <taxon>Eukaryota</taxon>
        <taxon>Fungi</taxon>
        <taxon>Dikarya</taxon>
        <taxon>Basidiomycota</taxon>
        <taxon>Agaricomycotina</taxon>
        <taxon>Tremellomycetes</taxon>
        <taxon>Trichosporonales</taxon>
        <taxon>Trichosporonaceae</taxon>
        <taxon>Cutaneotrichosporon</taxon>
    </lineage>
</organism>
<feature type="compositionally biased region" description="Basic residues" evidence="12">
    <location>
        <begin position="743"/>
        <end position="760"/>
    </location>
</feature>
<keyword evidence="8" id="KW-0238">DNA-binding</keyword>
<feature type="compositionally biased region" description="Acidic residues" evidence="12">
    <location>
        <begin position="693"/>
        <end position="703"/>
    </location>
</feature>
<comment type="similarity">
    <text evidence="2">Belongs to the krueppel C2H2-type zinc-finger protein family.</text>
</comment>
<dbReference type="Pfam" id="PF00096">
    <property type="entry name" value="zf-C2H2"/>
    <property type="match status" value="3"/>
</dbReference>
<dbReference type="PROSITE" id="PS00028">
    <property type="entry name" value="ZINC_FINGER_C2H2_1"/>
    <property type="match status" value="4"/>
</dbReference>
<dbReference type="GO" id="GO:0000978">
    <property type="term" value="F:RNA polymerase II cis-regulatory region sequence-specific DNA binding"/>
    <property type="evidence" value="ECO:0007669"/>
    <property type="project" value="TreeGrafter"/>
</dbReference>
<dbReference type="GO" id="GO:0000981">
    <property type="term" value="F:DNA-binding transcription factor activity, RNA polymerase II-specific"/>
    <property type="evidence" value="ECO:0007669"/>
    <property type="project" value="UniProtKB-ARBA"/>
</dbReference>
<dbReference type="GO" id="GO:0008270">
    <property type="term" value="F:zinc ion binding"/>
    <property type="evidence" value="ECO:0007669"/>
    <property type="project" value="UniProtKB-KW"/>
</dbReference>
<protein>
    <recommendedName>
        <fullName evidence="13">C2H2-type domain-containing protein</fullName>
    </recommendedName>
</protein>
<dbReference type="PROSITE" id="PS50157">
    <property type="entry name" value="ZINC_FINGER_C2H2_2"/>
    <property type="match status" value="4"/>
</dbReference>
<sequence>MDVLDLVNDTNQVGPGHDFLVRPFVCTFENCDRAFARKSDLARHFRIHTNERPFVCVYRGCGKAFIQRSALTVHTRVHTGERPHHCETCNKAFADSSSLARHRRIHTGKRPYGCKVPGCGRQFARRNTYLKHFKRQHPDLPPPTSSSVRALHMPNMGSRPFLGSAGSVPPSGSDSNDYGTPPSNVGPPHGYAASHPPEGAAYSYNGGFVNGMLHSSQLAPNQGAGLHPYFHPSHAEAQGHGSLSSLSHPGGSSDQGGQTTPGERPDVQYPHPGGHLGFNGASLQQNNLGVANGGGEGGEQSIFSYQENSVPRLPGQVGNPMSNSSFYYKQEAPGGGMRPFQPENGMMTQAPWGQVGGFNPSQLSLPPLNSGLQPSYQQQGGFHPQQQDQDAGAVKSEPKPSHSPVSDRANTPEGLVDVSSISAIKYPQSVPSYPPIATFTGLTHSHMPAPLLPNIPGGQPALHAVPPQMQRFHSAPIVPTINNNGWNNFEQFKATTPGAPGAPCFNDRMPLRRMPMTGEAWQQGPPPQPQPIDDGSHDASDAESASAKSAKTPAMAPRVPDWNPSPSFPTVRGAAQFRYPSAGSAASPGSSMLNAGPAPHSLPPMPGAFNINPPTSYFQPNASQGWTTVPHKDQPFVAPNMLARQSFMPPYMQHQNSQDSQLSISSDKLPMGRDRQASGVSSVGFGLANVTFDEGDASGDEDDKPWTPSVVGSPVIGEEELDSDEEDGAGDDDSDDDYVLGGKPKRKGSGGSGKRGRSRTIPRPAGSQQPQRRVLA</sequence>
<feature type="compositionally biased region" description="Polar residues" evidence="12">
    <location>
        <begin position="653"/>
        <end position="666"/>
    </location>
</feature>
<dbReference type="InterPro" id="IPR013087">
    <property type="entry name" value="Znf_C2H2_type"/>
</dbReference>
<evidence type="ECO:0000256" key="12">
    <source>
        <dbReference type="SAM" id="MobiDB-lite"/>
    </source>
</evidence>
<feature type="domain" description="C2H2-type" evidence="13">
    <location>
        <begin position="24"/>
        <end position="53"/>
    </location>
</feature>
<evidence type="ECO:0000256" key="8">
    <source>
        <dbReference type="ARBA" id="ARBA00023125"/>
    </source>
</evidence>
<feature type="compositionally biased region" description="Low complexity" evidence="12">
    <location>
        <begin position="239"/>
        <end position="252"/>
    </location>
</feature>
<dbReference type="SMART" id="SM00355">
    <property type="entry name" value="ZnF_C2H2"/>
    <property type="match status" value="4"/>
</dbReference>
<evidence type="ECO:0000256" key="9">
    <source>
        <dbReference type="ARBA" id="ARBA00023163"/>
    </source>
</evidence>
<dbReference type="RefSeq" id="XP_060457859.1">
    <property type="nucleotide sequence ID" value="XM_060601358.1"/>
</dbReference>
<feature type="domain" description="C2H2-type" evidence="13">
    <location>
        <begin position="54"/>
        <end position="83"/>
    </location>
</feature>
<evidence type="ECO:0000256" key="10">
    <source>
        <dbReference type="ARBA" id="ARBA00023242"/>
    </source>
</evidence>
<accession>A0AA48QWL1</accession>
<keyword evidence="10" id="KW-0539">Nucleus</keyword>
<dbReference type="GeneID" id="85496464"/>
<evidence type="ECO:0000259" key="13">
    <source>
        <dbReference type="PROSITE" id="PS50157"/>
    </source>
</evidence>
<feature type="region of interest" description="Disordered" evidence="12">
    <location>
        <begin position="223"/>
        <end position="301"/>
    </location>
</feature>
<name>A0AA48QWL1_9TREE</name>
<evidence type="ECO:0000256" key="7">
    <source>
        <dbReference type="ARBA" id="ARBA00023015"/>
    </source>
</evidence>
<comment type="subcellular location">
    <subcellularLocation>
        <location evidence="1">Nucleus</location>
    </subcellularLocation>
</comment>
<dbReference type="EMBL" id="AP028216">
    <property type="protein sequence ID" value="BEI92594.1"/>
    <property type="molecule type" value="Genomic_DNA"/>
</dbReference>
<feature type="region of interest" description="Disordered" evidence="12">
    <location>
        <begin position="647"/>
        <end position="776"/>
    </location>
</feature>
<evidence type="ECO:0000256" key="3">
    <source>
        <dbReference type="ARBA" id="ARBA00022723"/>
    </source>
</evidence>
<feature type="region of interest" description="Disordered" evidence="12">
    <location>
        <begin position="133"/>
        <end position="194"/>
    </location>
</feature>
<dbReference type="PANTHER" id="PTHR14003">
    <property type="entry name" value="TRANSCRIPTIONAL REPRESSOR PROTEIN YY"/>
    <property type="match status" value="1"/>
</dbReference>
<feature type="domain" description="C2H2-type" evidence="13">
    <location>
        <begin position="112"/>
        <end position="142"/>
    </location>
</feature>
<dbReference type="GO" id="GO:0005667">
    <property type="term" value="C:transcription regulator complex"/>
    <property type="evidence" value="ECO:0007669"/>
    <property type="project" value="TreeGrafter"/>
</dbReference>
<evidence type="ECO:0000313" key="14">
    <source>
        <dbReference type="EMBL" id="BEI92594.1"/>
    </source>
</evidence>
<dbReference type="SUPFAM" id="SSF57667">
    <property type="entry name" value="beta-beta-alpha zinc fingers"/>
    <property type="match status" value="2"/>
</dbReference>
<dbReference type="Proteomes" id="UP001233271">
    <property type="component" value="Chromosome 5"/>
</dbReference>
<feature type="compositionally biased region" description="Polar residues" evidence="12">
    <location>
        <begin position="766"/>
        <end position="776"/>
    </location>
</feature>
<keyword evidence="5 11" id="KW-0863">Zinc-finger</keyword>
<evidence type="ECO:0000256" key="5">
    <source>
        <dbReference type="ARBA" id="ARBA00022771"/>
    </source>
</evidence>
<feature type="domain" description="C2H2-type" evidence="13">
    <location>
        <begin position="84"/>
        <end position="111"/>
    </location>
</feature>
<keyword evidence="6" id="KW-0862">Zinc</keyword>
<keyword evidence="4" id="KW-0677">Repeat</keyword>
<dbReference type="GO" id="GO:0031519">
    <property type="term" value="C:PcG protein complex"/>
    <property type="evidence" value="ECO:0007669"/>
    <property type="project" value="TreeGrafter"/>
</dbReference>
<dbReference type="InterPro" id="IPR036236">
    <property type="entry name" value="Znf_C2H2_sf"/>
</dbReference>
<keyword evidence="9" id="KW-0804">Transcription</keyword>
<reference evidence="14" key="1">
    <citation type="journal article" date="2023" name="BMC Genomics">
        <title>Chromosome-level genome assemblies of Cutaneotrichosporon spp. (Trichosporonales, Basidiomycota) reveal imbalanced evolution between nucleotide sequences and chromosome synteny.</title>
        <authorList>
            <person name="Kobayashi Y."/>
            <person name="Kayamori A."/>
            <person name="Aoki K."/>
            <person name="Shiwa Y."/>
            <person name="Matsutani M."/>
            <person name="Fujita N."/>
            <person name="Sugita T."/>
            <person name="Iwasaki W."/>
            <person name="Tanaka N."/>
            <person name="Takashima M."/>
        </authorList>
    </citation>
    <scope>NUCLEOTIDE SEQUENCE</scope>
    <source>
        <strain evidence="14">HIS019</strain>
    </source>
</reference>
<evidence type="ECO:0000256" key="1">
    <source>
        <dbReference type="ARBA" id="ARBA00004123"/>
    </source>
</evidence>
<feature type="compositionally biased region" description="Low complexity" evidence="12">
    <location>
        <begin position="377"/>
        <end position="390"/>
    </location>
</feature>
<keyword evidence="7" id="KW-0805">Transcription regulation</keyword>
<keyword evidence="15" id="KW-1185">Reference proteome</keyword>
<evidence type="ECO:0000313" key="15">
    <source>
        <dbReference type="Proteomes" id="UP001233271"/>
    </source>
</evidence>
<feature type="region of interest" description="Disordered" evidence="12">
    <location>
        <begin position="517"/>
        <end position="565"/>
    </location>
</feature>
<proteinExistence type="inferred from homology"/>
<dbReference type="KEGG" id="ccac:CcaHIS019_0502220"/>
<evidence type="ECO:0000256" key="11">
    <source>
        <dbReference type="PROSITE-ProRule" id="PRU00042"/>
    </source>
</evidence>
<dbReference type="FunFam" id="3.30.160.60:FF:000125">
    <property type="entry name" value="Putative zinc finger protein 143"/>
    <property type="match status" value="2"/>
</dbReference>
<feature type="compositionally biased region" description="Polar residues" evidence="12">
    <location>
        <begin position="170"/>
        <end position="183"/>
    </location>
</feature>
<evidence type="ECO:0000256" key="2">
    <source>
        <dbReference type="ARBA" id="ARBA00006991"/>
    </source>
</evidence>
<dbReference type="FunFam" id="3.30.160.60:FF:000931">
    <property type="entry name" value="zinc finger protein 697"/>
    <property type="match status" value="1"/>
</dbReference>
<dbReference type="Gene3D" id="3.30.160.60">
    <property type="entry name" value="Classic Zinc Finger"/>
    <property type="match status" value="4"/>
</dbReference>
<evidence type="ECO:0000256" key="6">
    <source>
        <dbReference type="ARBA" id="ARBA00022833"/>
    </source>
</evidence>